<dbReference type="InterPro" id="IPR054520">
    <property type="entry name" value="M_Eco57I_C"/>
</dbReference>
<feature type="domain" description="Type II methyltransferase M.Eco57I C-terminal" evidence="1">
    <location>
        <begin position="80"/>
        <end position="216"/>
    </location>
</feature>
<name>A0A7V3ZS58_UNCW3</name>
<organism evidence="2">
    <name type="scientific">candidate division WOR-3 bacterium</name>
    <dbReference type="NCBI Taxonomy" id="2052148"/>
    <lineage>
        <taxon>Bacteria</taxon>
        <taxon>Bacteria division WOR-3</taxon>
    </lineage>
</organism>
<dbReference type="Pfam" id="PF22837">
    <property type="entry name" value="M_Eco57I_C"/>
    <property type="match status" value="1"/>
</dbReference>
<reference evidence="2" key="1">
    <citation type="journal article" date="2020" name="mSystems">
        <title>Genome- and Community-Level Interaction Insights into Carbon Utilization and Element Cycling Functions of Hydrothermarchaeota in Hydrothermal Sediment.</title>
        <authorList>
            <person name="Zhou Z."/>
            <person name="Liu Y."/>
            <person name="Xu W."/>
            <person name="Pan J."/>
            <person name="Luo Z.H."/>
            <person name="Li M."/>
        </authorList>
    </citation>
    <scope>NUCLEOTIDE SEQUENCE [LARGE SCALE GENOMIC DNA]</scope>
    <source>
        <strain evidence="2">SpSt-695</strain>
    </source>
</reference>
<dbReference type="EMBL" id="DTDP01000009">
    <property type="protein sequence ID" value="HGK53435.1"/>
    <property type="molecule type" value="Genomic_DNA"/>
</dbReference>
<evidence type="ECO:0000259" key="1">
    <source>
        <dbReference type="Pfam" id="PF22837"/>
    </source>
</evidence>
<protein>
    <recommendedName>
        <fullName evidence="1">Type II methyltransferase M.Eco57I C-terminal domain-containing protein</fullName>
    </recommendedName>
</protein>
<evidence type="ECO:0000313" key="2">
    <source>
        <dbReference type="EMBL" id="HGK53435.1"/>
    </source>
</evidence>
<gene>
    <name evidence="2" type="ORF">ENU72_00215</name>
</gene>
<sequence>MRFGIKTGANEFFYLKPVGMSVKEVVEIAEKNPDTLIPVKNGAGWEGEIEAEFLKPVIKSPRELKTIIVRIEDLNHLVFMCHKSERELKGTRALEYIKWGEKQGYHKRPTCKGRERWWDLGEPQVSQALCMMSYNDRHIFWLNNRGLVDARFYDIYTHKNTYNFIICLNSSISFLSVELNGRVNLGEGALDFKVYESHEIVILHPDCLNNEVTKNVVEKLCARPIYSIFTELGFDPNKPIREQEPNPLPDRKALDDIIFDVLGLTEEERKEVYYAVAELVKNRLEKARSV</sequence>
<dbReference type="AlphaFoldDB" id="A0A7V3ZS58"/>
<accession>A0A7V3ZS58</accession>
<comment type="caution">
    <text evidence="2">The sequence shown here is derived from an EMBL/GenBank/DDBJ whole genome shotgun (WGS) entry which is preliminary data.</text>
</comment>
<proteinExistence type="predicted"/>